<proteinExistence type="predicted"/>
<dbReference type="AlphaFoldDB" id="A0A9P8KYC1"/>
<keyword evidence="2" id="KW-0812">Transmembrane</keyword>
<evidence type="ECO:0000313" key="8">
    <source>
        <dbReference type="Proteomes" id="UP000698800"/>
    </source>
</evidence>
<reference evidence="7" key="1">
    <citation type="submission" date="2021-03" db="EMBL/GenBank/DDBJ databases">
        <title>Comparative genomics and phylogenomic investigation of the class Geoglossomycetes provide insights into ecological specialization and systematics.</title>
        <authorList>
            <person name="Melie T."/>
            <person name="Pirro S."/>
            <person name="Miller A.N."/>
            <person name="Quandt A."/>
        </authorList>
    </citation>
    <scope>NUCLEOTIDE SEQUENCE</scope>
    <source>
        <strain evidence="7">GBOQ0MN5Z8</strain>
    </source>
</reference>
<dbReference type="EMBL" id="JAGHQL010000055">
    <property type="protein sequence ID" value="KAH0542357.1"/>
    <property type="molecule type" value="Genomic_DNA"/>
</dbReference>
<dbReference type="Proteomes" id="UP000698800">
    <property type="component" value="Unassembled WGS sequence"/>
</dbReference>
<accession>A0A9P8KYC1</accession>
<gene>
    <name evidence="7" type="ORF">FGG08_003202</name>
</gene>
<evidence type="ECO:0000256" key="6">
    <source>
        <dbReference type="ARBA" id="ARBA00023136"/>
    </source>
</evidence>
<dbReference type="PANTHER" id="PTHR21382">
    <property type="entry name" value="NADH-UBIQUINONE OXIDOREDUCTASE SUBUNIT"/>
    <property type="match status" value="1"/>
</dbReference>
<sequence length="155" mass="17171">MGGAYEFVSAASANLREKDDSWNPSIGGFFAGSVMGLRFRTIPAVLGYGAGLAVLMGTYDYTGGKLTGYSKDPDVDEFDRKEYLRKNRRRPIQETIDELGEGRETQASTVPDTRKGDAREFGKGMGLRHRPSHQRTHDVSESGAWRSTVCYIARL</sequence>
<keyword evidence="4" id="KW-1133">Transmembrane helix</keyword>
<comment type="subcellular location">
    <subcellularLocation>
        <location evidence="1">Mitochondrion inner membrane</location>
        <topology evidence="1">Multi-pass membrane protein</topology>
    </subcellularLocation>
</comment>
<name>A0A9P8KYC1_9PEZI</name>
<evidence type="ECO:0000256" key="4">
    <source>
        <dbReference type="ARBA" id="ARBA00022989"/>
    </source>
</evidence>
<dbReference type="GO" id="GO:0006120">
    <property type="term" value="P:mitochondrial electron transport, NADH to ubiquinone"/>
    <property type="evidence" value="ECO:0007669"/>
    <property type="project" value="InterPro"/>
</dbReference>
<dbReference type="OrthoDB" id="1913277at2759"/>
<keyword evidence="3" id="KW-0999">Mitochondrion inner membrane</keyword>
<evidence type="ECO:0000256" key="5">
    <source>
        <dbReference type="ARBA" id="ARBA00023128"/>
    </source>
</evidence>
<evidence type="ECO:0000256" key="2">
    <source>
        <dbReference type="ARBA" id="ARBA00022692"/>
    </source>
</evidence>
<protein>
    <submittedName>
        <fullName evidence="7">Uncharacterized protein</fullName>
    </submittedName>
</protein>
<dbReference type="PANTHER" id="PTHR21382:SF1">
    <property type="entry name" value="NADH DEHYDROGENASE [UBIQUINONE] 1 ALPHA SUBCOMPLEX SUBUNIT 11"/>
    <property type="match status" value="1"/>
</dbReference>
<keyword evidence="5" id="KW-0496">Mitochondrion</keyword>
<organism evidence="7 8">
    <name type="scientific">Glutinoglossum americanum</name>
    <dbReference type="NCBI Taxonomy" id="1670608"/>
    <lineage>
        <taxon>Eukaryota</taxon>
        <taxon>Fungi</taxon>
        <taxon>Dikarya</taxon>
        <taxon>Ascomycota</taxon>
        <taxon>Pezizomycotina</taxon>
        <taxon>Geoglossomycetes</taxon>
        <taxon>Geoglossales</taxon>
        <taxon>Geoglossaceae</taxon>
        <taxon>Glutinoglossum</taxon>
    </lineage>
</organism>
<evidence type="ECO:0000256" key="1">
    <source>
        <dbReference type="ARBA" id="ARBA00004448"/>
    </source>
</evidence>
<comment type="caution">
    <text evidence="7">The sequence shown here is derived from an EMBL/GenBank/DDBJ whole genome shotgun (WGS) entry which is preliminary data.</text>
</comment>
<evidence type="ECO:0000256" key="3">
    <source>
        <dbReference type="ARBA" id="ARBA00022792"/>
    </source>
</evidence>
<dbReference type="GO" id="GO:0045271">
    <property type="term" value="C:respiratory chain complex I"/>
    <property type="evidence" value="ECO:0007669"/>
    <property type="project" value="InterPro"/>
</dbReference>
<dbReference type="InterPro" id="IPR039205">
    <property type="entry name" value="NDUFA11"/>
</dbReference>
<dbReference type="GO" id="GO:0005743">
    <property type="term" value="C:mitochondrial inner membrane"/>
    <property type="evidence" value="ECO:0007669"/>
    <property type="project" value="UniProtKB-SubCell"/>
</dbReference>
<keyword evidence="8" id="KW-1185">Reference proteome</keyword>
<evidence type="ECO:0000313" key="7">
    <source>
        <dbReference type="EMBL" id="KAH0542357.1"/>
    </source>
</evidence>
<keyword evidence="6" id="KW-0472">Membrane</keyword>